<dbReference type="Gene3D" id="3.20.20.350">
    <property type="entry name" value="Diol/glycerol dehydratase, large subunit"/>
    <property type="match status" value="1"/>
</dbReference>
<dbReference type="InterPro" id="IPR003206">
    <property type="entry name" value="Diol/glycerol_deHydtase_lsu"/>
</dbReference>
<dbReference type="NCBIfam" id="NF011979">
    <property type="entry name" value="PRK15444.1"/>
    <property type="match status" value="1"/>
</dbReference>
<name>A0A4Y7RHQ6_9FIRM</name>
<dbReference type="GO" id="GO:0031419">
    <property type="term" value="F:cobalamin binding"/>
    <property type="evidence" value="ECO:0007669"/>
    <property type="project" value="InterPro"/>
</dbReference>
<organism evidence="2 3">
    <name type="scientific">Pelotomaculum schinkii</name>
    <dbReference type="NCBI Taxonomy" id="78350"/>
    <lineage>
        <taxon>Bacteria</taxon>
        <taxon>Bacillati</taxon>
        <taxon>Bacillota</taxon>
        <taxon>Clostridia</taxon>
        <taxon>Eubacteriales</taxon>
        <taxon>Desulfotomaculaceae</taxon>
        <taxon>Pelotomaculum</taxon>
    </lineage>
</organism>
<dbReference type="EC" id="4.2.1.30" evidence="2"/>
<dbReference type="GO" id="GO:0046405">
    <property type="term" value="F:glycerol dehydratase activity"/>
    <property type="evidence" value="ECO:0007669"/>
    <property type="project" value="UniProtKB-EC"/>
</dbReference>
<dbReference type="EMBL" id="QFGA01000001">
    <property type="protein sequence ID" value="TEB08535.1"/>
    <property type="molecule type" value="Genomic_DNA"/>
</dbReference>
<dbReference type="Pfam" id="PF02286">
    <property type="entry name" value="Dehydratase_LU"/>
    <property type="match status" value="1"/>
</dbReference>
<keyword evidence="2" id="KW-0456">Lyase</keyword>
<dbReference type="Proteomes" id="UP000298324">
    <property type="component" value="Unassembled WGS sequence"/>
</dbReference>
<dbReference type="InterPro" id="IPR016176">
    <property type="entry name" value="Cbl-dep_enz_cat"/>
</dbReference>
<dbReference type="AlphaFoldDB" id="A0A4Y7RHQ6"/>
<sequence>MKRSKRFENVFDTREVVKDTFLKEMPEVGLICWDSPNDPKPSIKIENNRVVELDGKCEKDYDLLDRFIAKYAVDLTVAEEAMAVDSAKFARMMVDFNVPRKEIVRLARGMTPAKVVDVVKNLDAVEMMMAAHKLRARRRPANQTHVCNHKDDMALLMADAACAAAMGFAEIEATVGWVRNAHNVALGILLGSQIGRPGVLTQCAVEEATELALGMKGFTSYAETVSVYGTEKVFVDGDDLPWSKTFLASAYASRGLKLRFTSGTGSEITMGEAEGKSLLYLEARCIALTLGSGVQGVQNGGISCSPLAASLPGGQLCVMAENLICMMWGLEVASGNDAPWAGSEARRWSHVIPWLCAGTDFIHSGFGFTSIWDNMFSGACYNQEDLEDEMALQRDFKADAGLKSLTEEEFIAIRAKAAKIAQDLCDEMGWPRYSDEQIEKIIYCNDSDDIDRDQKDNIQLNKMIKESGITLVDIIKALHNKGYSKLASSLTQLLKCRLSGDYLHTSAIFDDEFKCYSGVNTPNDYAGPGTGYRVEGERWEEIKNLRQAMAPEDFVKKQTGLALK</sequence>
<comment type="caution">
    <text evidence="2">The sequence shown here is derived from an EMBL/GenBank/DDBJ whole genome shotgun (WGS) entry which is preliminary data.</text>
</comment>
<keyword evidence="3" id="KW-1185">Reference proteome</keyword>
<evidence type="ECO:0000313" key="2">
    <source>
        <dbReference type="EMBL" id="TEB08535.1"/>
    </source>
</evidence>
<gene>
    <name evidence="2" type="primary">dhaB</name>
    <name evidence="2" type="ORF">Psch_02099</name>
</gene>
<proteinExistence type="predicted"/>
<protein>
    <submittedName>
        <fullName evidence="2">Glycerol dehydratase large subunit</fullName>
        <ecNumber evidence="2">4.2.1.30</ecNumber>
    </submittedName>
</protein>
<evidence type="ECO:0000313" key="3">
    <source>
        <dbReference type="Proteomes" id="UP000298324"/>
    </source>
</evidence>
<dbReference type="InterPro" id="IPR036999">
    <property type="entry name" value="Diol/glycerol_deHase_lsu_sf"/>
</dbReference>
<dbReference type="RefSeq" id="WP_243124008.1">
    <property type="nucleotide sequence ID" value="NZ_QFGA01000001.1"/>
</dbReference>
<feature type="domain" description="Diol/glycerol dehydratase large subunit" evidence="1">
    <location>
        <begin position="2"/>
        <end position="553"/>
    </location>
</feature>
<evidence type="ECO:0000259" key="1">
    <source>
        <dbReference type="Pfam" id="PF02286"/>
    </source>
</evidence>
<accession>A0A4Y7RHQ6</accession>
<reference evidence="2 3" key="1">
    <citation type="journal article" date="2018" name="Environ. Microbiol.">
        <title>Novel energy conservation strategies and behaviour of Pelotomaculum schinkii driving syntrophic propionate catabolism.</title>
        <authorList>
            <person name="Hidalgo-Ahumada C.A.P."/>
            <person name="Nobu M.K."/>
            <person name="Narihiro T."/>
            <person name="Tamaki H."/>
            <person name="Liu W.T."/>
            <person name="Kamagata Y."/>
            <person name="Stams A.J.M."/>
            <person name="Imachi H."/>
            <person name="Sousa D.Z."/>
        </authorList>
    </citation>
    <scope>NUCLEOTIDE SEQUENCE [LARGE SCALE GENOMIC DNA]</scope>
    <source>
        <strain evidence="2 3">HH</strain>
    </source>
</reference>
<dbReference type="SUPFAM" id="SSF51703">
    <property type="entry name" value="Cobalamin (vitamin B12)-dependent enzymes"/>
    <property type="match status" value="1"/>
</dbReference>